<accession>A0ABM1MI01</accession>
<protein>
    <submittedName>
        <fullName evidence="7">Uncharacterized protein LOC108560971</fullName>
    </submittedName>
</protein>
<evidence type="ECO:0000256" key="3">
    <source>
        <dbReference type="ARBA" id="ARBA00022692"/>
    </source>
</evidence>
<keyword evidence="3" id="KW-0812">Transmembrane</keyword>
<reference evidence="7" key="1">
    <citation type="submission" date="2025-08" db="UniProtKB">
        <authorList>
            <consortium name="RefSeq"/>
        </authorList>
    </citation>
    <scope>IDENTIFICATION</scope>
    <source>
        <tissue evidence="7">Whole Larva</tissue>
    </source>
</reference>
<evidence type="ECO:0000313" key="7">
    <source>
        <dbReference type="RefSeq" id="XP_017774201.1"/>
    </source>
</evidence>
<evidence type="ECO:0000256" key="4">
    <source>
        <dbReference type="ARBA" id="ARBA00022989"/>
    </source>
</evidence>
<evidence type="ECO:0000313" key="6">
    <source>
        <dbReference type="Proteomes" id="UP000695000"/>
    </source>
</evidence>
<evidence type="ECO:0000256" key="1">
    <source>
        <dbReference type="ARBA" id="ARBA00004141"/>
    </source>
</evidence>
<keyword evidence="6" id="KW-1185">Reference proteome</keyword>
<organism evidence="6 7">
    <name type="scientific">Nicrophorus vespilloides</name>
    <name type="common">Boreal carrion beetle</name>
    <dbReference type="NCBI Taxonomy" id="110193"/>
    <lineage>
        <taxon>Eukaryota</taxon>
        <taxon>Metazoa</taxon>
        <taxon>Ecdysozoa</taxon>
        <taxon>Arthropoda</taxon>
        <taxon>Hexapoda</taxon>
        <taxon>Insecta</taxon>
        <taxon>Pterygota</taxon>
        <taxon>Neoptera</taxon>
        <taxon>Endopterygota</taxon>
        <taxon>Coleoptera</taxon>
        <taxon>Polyphaga</taxon>
        <taxon>Staphyliniformia</taxon>
        <taxon>Silphidae</taxon>
        <taxon>Nicrophorinae</taxon>
        <taxon>Nicrophorus</taxon>
    </lineage>
</organism>
<dbReference type="RefSeq" id="XP_017774201.1">
    <property type="nucleotide sequence ID" value="XM_017918712.1"/>
</dbReference>
<dbReference type="GeneID" id="108560971"/>
<evidence type="ECO:0000256" key="5">
    <source>
        <dbReference type="ARBA" id="ARBA00023136"/>
    </source>
</evidence>
<sequence>MKGVGGIGGALKGFFFGKKYDFPEKFDKNEKTDFETAITATGFGKFNLWLILVAIPSGWASLFETTTISYLIPVAHCDLDISLEERGYLISISYLGEETFNPANKHI</sequence>
<dbReference type="PANTHER" id="PTHR23511:SF36">
    <property type="entry name" value="EG:BACR7A4.13 PROTEIN-RELATED"/>
    <property type="match status" value="1"/>
</dbReference>
<keyword evidence="5" id="KW-0472">Membrane</keyword>
<evidence type="ECO:0000256" key="2">
    <source>
        <dbReference type="ARBA" id="ARBA00022448"/>
    </source>
</evidence>
<dbReference type="PANTHER" id="PTHR23511">
    <property type="entry name" value="SYNAPTIC VESICLE GLYCOPROTEIN 2"/>
    <property type="match status" value="1"/>
</dbReference>
<gene>
    <name evidence="7" type="primary">LOC108560971</name>
</gene>
<dbReference type="Proteomes" id="UP000695000">
    <property type="component" value="Unplaced"/>
</dbReference>
<comment type="subcellular location">
    <subcellularLocation>
        <location evidence="1">Membrane</location>
        <topology evidence="1">Multi-pass membrane protein</topology>
    </subcellularLocation>
</comment>
<name>A0ABM1MI01_NICVS</name>
<keyword evidence="2" id="KW-0813">Transport</keyword>
<proteinExistence type="predicted"/>
<keyword evidence="4" id="KW-1133">Transmembrane helix</keyword>